<dbReference type="SMART" id="SM00248">
    <property type="entry name" value="ANK"/>
    <property type="match status" value="2"/>
</dbReference>
<gene>
    <name evidence="5" type="ORF">EYC84_000901</name>
</gene>
<name>A0A5M9JIF2_MONFR</name>
<dbReference type="SUPFAM" id="SSF48403">
    <property type="entry name" value="Ankyrin repeat"/>
    <property type="match status" value="1"/>
</dbReference>
<feature type="region of interest" description="Disordered" evidence="4">
    <location>
        <begin position="145"/>
        <end position="204"/>
    </location>
</feature>
<keyword evidence="6" id="KW-1185">Reference proteome</keyword>
<evidence type="ECO:0000256" key="1">
    <source>
        <dbReference type="ARBA" id="ARBA00022737"/>
    </source>
</evidence>
<dbReference type="PANTHER" id="PTHR24126:SF14">
    <property type="entry name" value="ANK_REP_REGION DOMAIN-CONTAINING PROTEIN"/>
    <property type="match status" value="1"/>
</dbReference>
<evidence type="ECO:0000313" key="5">
    <source>
        <dbReference type="EMBL" id="KAA8569234.1"/>
    </source>
</evidence>
<dbReference type="VEuPathDB" id="FungiDB:MFRU_004g00830"/>
<dbReference type="InterPro" id="IPR036770">
    <property type="entry name" value="Ankyrin_rpt-contain_sf"/>
</dbReference>
<feature type="compositionally biased region" description="Acidic residues" evidence="4">
    <location>
        <begin position="165"/>
        <end position="175"/>
    </location>
</feature>
<sequence length="204" mass="22954">MADPRDVEYEEEETPIETQIRSAISMNSAAEYLNTHTFDRNGNVAYHLAARTGKADIVNELLDLDGFECDPINAYGETPLHSAIRWVNDTRENWSAGLALVEMMLEAGSDNRIRNKQGKTAADLVDQYRELKELLKDHVYEECDENGDPIVKAPETEKAESGYLDIDEAGGDDDDVRSVYSGSDSDDEEEWKRRHEAHTKNVAS</sequence>
<dbReference type="Pfam" id="PF12796">
    <property type="entry name" value="Ank_2"/>
    <property type="match status" value="1"/>
</dbReference>
<evidence type="ECO:0000256" key="3">
    <source>
        <dbReference type="PROSITE-ProRule" id="PRU00023"/>
    </source>
</evidence>
<reference evidence="5 6" key="1">
    <citation type="submission" date="2019-06" db="EMBL/GenBank/DDBJ databases">
        <title>Genome Sequence of the Brown Rot Fungal Pathogen Monilinia fructicola.</title>
        <authorList>
            <person name="De Miccolis Angelini R.M."/>
            <person name="Landi L."/>
            <person name="Abate D."/>
            <person name="Pollastro S."/>
            <person name="Romanazzi G."/>
            <person name="Faretra F."/>
        </authorList>
    </citation>
    <scope>NUCLEOTIDE SEQUENCE [LARGE SCALE GENOMIC DNA]</scope>
    <source>
        <strain evidence="5 6">Mfrc123</strain>
    </source>
</reference>
<evidence type="ECO:0000256" key="4">
    <source>
        <dbReference type="SAM" id="MobiDB-lite"/>
    </source>
</evidence>
<dbReference type="PROSITE" id="PS50088">
    <property type="entry name" value="ANK_REPEAT"/>
    <property type="match status" value="1"/>
</dbReference>
<accession>A0A5M9JIF2</accession>
<protein>
    <submittedName>
        <fullName evidence="5">Uncharacterized protein</fullName>
    </submittedName>
</protein>
<keyword evidence="1" id="KW-0677">Repeat</keyword>
<comment type="caution">
    <text evidence="5">The sequence shown here is derived from an EMBL/GenBank/DDBJ whole genome shotgun (WGS) entry which is preliminary data.</text>
</comment>
<keyword evidence="2 3" id="KW-0040">ANK repeat</keyword>
<dbReference type="InterPro" id="IPR002110">
    <property type="entry name" value="Ankyrin_rpt"/>
</dbReference>
<evidence type="ECO:0000256" key="2">
    <source>
        <dbReference type="ARBA" id="ARBA00023043"/>
    </source>
</evidence>
<dbReference type="EMBL" id="VICG01000008">
    <property type="protein sequence ID" value="KAA8569234.1"/>
    <property type="molecule type" value="Genomic_DNA"/>
</dbReference>
<organism evidence="5 6">
    <name type="scientific">Monilinia fructicola</name>
    <name type="common">Brown rot fungus</name>
    <name type="synonym">Ciboria fructicola</name>
    <dbReference type="NCBI Taxonomy" id="38448"/>
    <lineage>
        <taxon>Eukaryota</taxon>
        <taxon>Fungi</taxon>
        <taxon>Dikarya</taxon>
        <taxon>Ascomycota</taxon>
        <taxon>Pezizomycotina</taxon>
        <taxon>Leotiomycetes</taxon>
        <taxon>Helotiales</taxon>
        <taxon>Sclerotiniaceae</taxon>
        <taxon>Monilinia</taxon>
    </lineage>
</organism>
<feature type="repeat" description="ANK" evidence="3">
    <location>
        <begin position="75"/>
        <end position="116"/>
    </location>
</feature>
<dbReference type="Proteomes" id="UP000322873">
    <property type="component" value="Unassembled WGS sequence"/>
</dbReference>
<dbReference type="Gene3D" id="1.25.40.20">
    <property type="entry name" value="Ankyrin repeat-containing domain"/>
    <property type="match status" value="1"/>
</dbReference>
<proteinExistence type="predicted"/>
<dbReference type="PANTHER" id="PTHR24126">
    <property type="entry name" value="ANKYRIN REPEAT, PH AND SEC7 DOMAIN CONTAINING PROTEIN SECG-RELATED"/>
    <property type="match status" value="1"/>
</dbReference>
<dbReference type="AlphaFoldDB" id="A0A5M9JIF2"/>
<evidence type="ECO:0000313" key="6">
    <source>
        <dbReference type="Proteomes" id="UP000322873"/>
    </source>
</evidence>